<organism evidence="2 3">
    <name type="scientific">Agaribacillus aureus</name>
    <dbReference type="NCBI Taxonomy" id="3051825"/>
    <lineage>
        <taxon>Bacteria</taxon>
        <taxon>Pseudomonadati</taxon>
        <taxon>Bacteroidota</taxon>
        <taxon>Cytophagia</taxon>
        <taxon>Cytophagales</taxon>
        <taxon>Splendidivirgaceae</taxon>
        <taxon>Agaribacillus</taxon>
    </lineage>
</organism>
<sequence>MKGTQLGEFEELVLLIVGVLFPEAYGLGIRQEINDQTGRKVAIGAIHSALNRLESKGYLKSELANATHERGGRRKRLFHITVAGKRALEKNHEIRNSLWNQIPDLAWKRLSYDKSI</sequence>
<reference evidence="2" key="1">
    <citation type="submission" date="2023-06" db="EMBL/GenBank/DDBJ databases">
        <title>Genomic of Agaribacillus aureum.</title>
        <authorList>
            <person name="Wang G."/>
        </authorList>
    </citation>
    <scope>NUCLEOTIDE SEQUENCE</scope>
    <source>
        <strain evidence="2">BMA12</strain>
    </source>
</reference>
<dbReference type="SUPFAM" id="SSF46785">
    <property type="entry name" value="Winged helix' DNA-binding domain"/>
    <property type="match status" value="1"/>
</dbReference>
<evidence type="ECO:0000313" key="2">
    <source>
        <dbReference type="EMBL" id="MDN5211225.1"/>
    </source>
</evidence>
<dbReference type="Proteomes" id="UP001172083">
    <property type="component" value="Unassembled WGS sequence"/>
</dbReference>
<dbReference type="InterPro" id="IPR036390">
    <property type="entry name" value="WH_DNA-bd_sf"/>
</dbReference>
<comment type="caution">
    <text evidence="2">The sequence shown here is derived from an EMBL/GenBank/DDBJ whole genome shotgun (WGS) entry which is preliminary data.</text>
</comment>
<gene>
    <name evidence="2" type="ORF">QQ020_04160</name>
</gene>
<dbReference type="InterPro" id="IPR005149">
    <property type="entry name" value="Tscrpt_reg_PadR_N"/>
</dbReference>
<evidence type="ECO:0000259" key="1">
    <source>
        <dbReference type="Pfam" id="PF03551"/>
    </source>
</evidence>
<name>A0ABT8L0G2_9BACT</name>
<dbReference type="InterPro" id="IPR036388">
    <property type="entry name" value="WH-like_DNA-bd_sf"/>
</dbReference>
<dbReference type="Pfam" id="PF03551">
    <property type="entry name" value="PadR"/>
    <property type="match status" value="1"/>
</dbReference>
<keyword evidence="3" id="KW-1185">Reference proteome</keyword>
<dbReference type="RefSeq" id="WP_346756560.1">
    <property type="nucleotide sequence ID" value="NZ_JAUJEB010000001.1"/>
</dbReference>
<proteinExistence type="predicted"/>
<accession>A0ABT8L0G2</accession>
<dbReference type="EMBL" id="JAUJEB010000001">
    <property type="protein sequence ID" value="MDN5211225.1"/>
    <property type="molecule type" value="Genomic_DNA"/>
</dbReference>
<dbReference type="Gene3D" id="1.10.10.10">
    <property type="entry name" value="Winged helix-like DNA-binding domain superfamily/Winged helix DNA-binding domain"/>
    <property type="match status" value="1"/>
</dbReference>
<evidence type="ECO:0000313" key="3">
    <source>
        <dbReference type="Proteomes" id="UP001172083"/>
    </source>
</evidence>
<feature type="domain" description="Transcription regulator PadR N-terminal" evidence="1">
    <location>
        <begin position="23"/>
        <end position="90"/>
    </location>
</feature>
<protein>
    <submittedName>
        <fullName evidence="2">Helix-turn-helix transcriptional regulator</fullName>
    </submittedName>
</protein>